<evidence type="ECO:0000313" key="2">
    <source>
        <dbReference type="EMBL" id="KAF2846903.1"/>
    </source>
</evidence>
<dbReference type="AlphaFoldDB" id="A0A6A7AV03"/>
<evidence type="ECO:0000256" key="1">
    <source>
        <dbReference type="SAM" id="MobiDB-lite"/>
    </source>
</evidence>
<gene>
    <name evidence="2" type="ORF">T440DRAFT_217778</name>
</gene>
<dbReference type="Proteomes" id="UP000799423">
    <property type="component" value="Unassembled WGS sequence"/>
</dbReference>
<feature type="region of interest" description="Disordered" evidence="1">
    <location>
        <begin position="1"/>
        <end position="22"/>
    </location>
</feature>
<accession>A0A6A7AV03</accession>
<reference evidence="2" key="1">
    <citation type="submission" date="2020-01" db="EMBL/GenBank/DDBJ databases">
        <authorList>
            <consortium name="DOE Joint Genome Institute"/>
            <person name="Haridas S."/>
            <person name="Albert R."/>
            <person name="Binder M."/>
            <person name="Bloem J."/>
            <person name="Labutti K."/>
            <person name="Salamov A."/>
            <person name="Andreopoulos B."/>
            <person name="Baker S.E."/>
            <person name="Barry K."/>
            <person name="Bills G."/>
            <person name="Bluhm B.H."/>
            <person name="Cannon C."/>
            <person name="Castanera R."/>
            <person name="Culley D.E."/>
            <person name="Daum C."/>
            <person name="Ezra D."/>
            <person name="Gonzalez J.B."/>
            <person name="Henrissat B."/>
            <person name="Kuo A."/>
            <person name="Liang C."/>
            <person name="Lipzen A."/>
            <person name="Lutzoni F."/>
            <person name="Magnuson J."/>
            <person name="Mondo S."/>
            <person name="Nolan M."/>
            <person name="Ohm R."/>
            <person name="Pangilinan J."/>
            <person name="Park H.-J."/>
            <person name="Ramirez L."/>
            <person name="Alfaro M."/>
            <person name="Sun H."/>
            <person name="Tritt A."/>
            <person name="Yoshinaga Y."/>
            <person name="Zwiers L.-H."/>
            <person name="Turgeon B.G."/>
            <person name="Goodwin S.B."/>
            <person name="Spatafora J.W."/>
            <person name="Crous P.W."/>
            <person name="Grigoriev I.V."/>
        </authorList>
    </citation>
    <scope>NUCLEOTIDE SEQUENCE</scope>
    <source>
        <strain evidence="2">IPT5</strain>
    </source>
</reference>
<dbReference type="EMBL" id="MU006330">
    <property type="protein sequence ID" value="KAF2846903.1"/>
    <property type="molecule type" value="Genomic_DNA"/>
</dbReference>
<name>A0A6A7AV03_9PLEO</name>
<keyword evidence="3" id="KW-1185">Reference proteome</keyword>
<protein>
    <submittedName>
        <fullName evidence="2">Uncharacterized protein</fullName>
    </submittedName>
</protein>
<sequence length="322" mass="36149">MLAVRGRTRGREQDRGQGTKSCRCSPYIDPPLLSSPQRAHCEELFSSPIPRVRAVYPSCWVLCYVVPLPSPTNTRTSILYIPFFPRDPSFFPTARRGHLQRVVVVVPATASPWSQCSAPQLTFSEGPVPSKFPSRNRGVWARLICNIVSALLRRLVPAAPPAFARHIDSEPELFSSNQTVRASERARVCVRVCVCVCDLYRHQGHSDTSVTRRRRKWKEAKQRSRPRSATILFAGGESASAVVTLLRHSRDLFITFALESSPPLRATTIHITTICAAFHTTHKGLPGKLDKTAKIRDIAVRLRKPQRQGGLRNQLYTLPKPW</sequence>
<organism evidence="2 3">
    <name type="scientific">Plenodomus tracheiphilus IPT5</name>
    <dbReference type="NCBI Taxonomy" id="1408161"/>
    <lineage>
        <taxon>Eukaryota</taxon>
        <taxon>Fungi</taxon>
        <taxon>Dikarya</taxon>
        <taxon>Ascomycota</taxon>
        <taxon>Pezizomycotina</taxon>
        <taxon>Dothideomycetes</taxon>
        <taxon>Pleosporomycetidae</taxon>
        <taxon>Pleosporales</taxon>
        <taxon>Pleosporineae</taxon>
        <taxon>Leptosphaeriaceae</taxon>
        <taxon>Plenodomus</taxon>
    </lineage>
</organism>
<proteinExistence type="predicted"/>
<evidence type="ECO:0000313" key="3">
    <source>
        <dbReference type="Proteomes" id="UP000799423"/>
    </source>
</evidence>